<dbReference type="OrthoDB" id="21221at2759"/>
<accession>A0A9P1FPJ6</accession>
<keyword evidence="3" id="KW-1185">Reference proteome</keyword>
<dbReference type="AlphaFoldDB" id="A0A9P1FPJ6"/>
<proteinExistence type="predicted"/>
<name>A0A9P1FPJ6_9DINO</name>
<dbReference type="EMBL" id="CAMXCT010000676">
    <property type="protein sequence ID" value="CAI3982010.1"/>
    <property type="molecule type" value="Genomic_DNA"/>
</dbReference>
<evidence type="ECO:0000313" key="1">
    <source>
        <dbReference type="EMBL" id="CAI3982010.1"/>
    </source>
</evidence>
<evidence type="ECO:0000313" key="3">
    <source>
        <dbReference type="Proteomes" id="UP001152797"/>
    </source>
</evidence>
<sequence>MDGFSTKKRAEDGICRLALDAPNRVQQRSISASRLESMKQEAKLAREWGKKVKDDLHFQQGNVKALAKDTLQSKTWGGPNYRHVAPNVAQSTEYQRNMTAMDALRCDISVKQDAVEKAMREDYRSVRNTRADTSVSSLSGWLEKYGRPNREAEPQERYRTTPFKQRRIPFLGVSEAKTLRLGAGIWSQRSETDLLGSFYFRSKGR</sequence>
<comment type="caution">
    <text evidence="1">The sequence shown here is derived from an EMBL/GenBank/DDBJ whole genome shotgun (WGS) entry which is preliminary data.</text>
</comment>
<gene>
    <name evidence="1" type="ORF">C1SCF055_LOCUS9751</name>
</gene>
<dbReference type="EMBL" id="CAMXCT020000676">
    <property type="protein sequence ID" value="CAL1135385.1"/>
    <property type="molecule type" value="Genomic_DNA"/>
</dbReference>
<reference evidence="1" key="1">
    <citation type="submission" date="2022-10" db="EMBL/GenBank/DDBJ databases">
        <authorList>
            <person name="Chen Y."/>
            <person name="Dougan E. K."/>
            <person name="Chan C."/>
            <person name="Rhodes N."/>
            <person name="Thang M."/>
        </authorList>
    </citation>
    <scope>NUCLEOTIDE SEQUENCE</scope>
</reference>
<evidence type="ECO:0000313" key="2">
    <source>
        <dbReference type="EMBL" id="CAL4769322.1"/>
    </source>
</evidence>
<dbReference type="Proteomes" id="UP001152797">
    <property type="component" value="Unassembled WGS sequence"/>
</dbReference>
<protein>
    <submittedName>
        <fullName evidence="2">PPPDE domain-containing protein</fullName>
    </submittedName>
</protein>
<dbReference type="EMBL" id="CAMXCT030000676">
    <property type="protein sequence ID" value="CAL4769322.1"/>
    <property type="molecule type" value="Genomic_DNA"/>
</dbReference>
<reference evidence="2 3" key="2">
    <citation type="submission" date="2024-05" db="EMBL/GenBank/DDBJ databases">
        <authorList>
            <person name="Chen Y."/>
            <person name="Shah S."/>
            <person name="Dougan E. K."/>
            <person name="Thang M."/>
            <person name="Chan C."/>
        </authorList>
    </citation>
    <scope>NUCLEOTIDE SEQUENCE [LARGE SCALE GENOMIC DNA]</scope>
</reference>
<organism evidence="1">
    <name type="scientific">Cladocopium goreaui</name>
    <dbReference type="NCBI Taxonomy" id="2562237"/>
    <lineage>
        <taxon>Eukaryota</taxon>
        <taxon>Sar</taxon>
        <taxon>Alveolata</taxon>
        <taxon>Dinophyceae</taxon>
        <taxon>Suessiales</taxon>
        <taxon>Symbiodiniaceae</taxon>
        <taxon>Cladocopium</taxon>
    </lineage>
</organism>